<evidence type="ECO:0000313" key="2">
    <source>
        <dbReference type="Proteomes" id="UP001148629"/>
    </source>
</evidence>
<sequence>MVPVYSVACTFSIPFYKKHVYIASIYEFYESLVIAAFFMLLCQYLNPDAEALRRAFAQVEPKPWIQPIRFFVVHMGRNKTGRTADGLKFFNIIWVAIFQFCLVKFLGALLKCITEAAGVYCKESKSFSHARIWIQIIEILSLITAMLCFLQFYHQTKRELERHQALLKFLAIKLVVFLFYVQSFIFNILTQDGGPMKPSTKISYPSLSIGIPNALLCAEMAAMAVLHLWAYPYLVYSIVASIPKETDNMVFHDGNAHSLRYLHPASENSDPEPNDNANLLSANEALQPSQPSPMVDSGNHSIFRALRDALNFSDIYRSDTIMAAVAKSVIITGAASGLGKAIASTFLKGGSTVTLVDINSESLRETSKELSALGSCLPMEANITDVNAVESIFDKSVAHSGQVDALVNCAGVLDRFEGAGEVDPSLWDRVMNVNCNAVYLMSRMAVRDFVREGRRDGHKGGAIVNISSMAGLRGGVSGAAYAASKAGVVGLTLNTAAYYAKQGIRCNAICPGGMATNMANSTMGDNRSTFGTNGWDMLTKLNEMNPGFVDIDRLGRFVTFLCSEDGQDVNGAVISVDKGGCSSLTIRSKCENEARMDKPGWEAMGNLCKVQLNHCRTFDTRKPTKQAKTVEHQAGEKRRGWCVRKLSAWLGLQRRVLPLIHMHRLQGVDEYFDLNP</sequence>
<proteinExistence type="predicted"/>
<protein>
    <submittedName>
        <fullName evidence="1">Uncharacterized protein</fullName>
    </submittedName>
</protein>
<dbReference type="EMBL" id="JANRMS010000874">
    <property type="protein sequence ID" value="KAJ3533378.1"/>
    <property type="molecule type" value="Genomic_DNA"/>
</dbReference>
<reference evidence="1" key="1">
    <citation type="submission" date="2022-08" db="EMBL/GenBank/DDBJ databases">
        <title>Genome Sequence of Fusarium decemcellulare.</title>
        <authorList>
            <person name="Buettner E."/>
        </authorList>
    </citation>
    <scope>NUCLEOTIDE SEQUENCE</scope>
    <source>
        <strain evidence="1">Babe19</strain>
    </source>
</reference>
<name>A0ACC1S6V6_9HYPO</name>
<evidence type="ECO:0000313" key="1">
    <source>
        <dbReference type="EMBL" id="KAJ3533378.1"/>
    </source>
</evidence>
<organism evidence="1 2">
    <name type="scientific">Fusarium decemcellulare</name>
    <dbReference type="NCBI Taxonomy" id="57161"/>
    <lineage>
        <taxon>Eukaryota</taxon>
        <taxon>Fungi</taxon>
        <taxon>Dikarya</taxon>
        <taxon>Ascomycota</taxon>
        <taxon>Pezizomycotina</taxon>
        <taxon>Sordariomycetes</taxon>
        <taxon>Hypocreomycetidae</taxon>
        <taxon>Hypocreales</taxon>
        <taxon>Nectriaceae</taxon>
        <taxon>Fusarium</taxon>
        <taxon>Fusarium decemcellulare species complex</taxon>
    </lineage>
</organism>
<accession>A0ACC1S6V6</accession>
<comment type="caution">
    <text evidence="1">The sequence shown here is derived from an EMBL/GenBank/DDBJ whole genome shotgun (WGS) entry which is preliminary data.</text>
</comment>
<dbReference type="Proteomes" id="UP001148629">
    <property type="component" value="Unassembled WGS sequence"/>
</dbReference>
<gene>
    <name evidence="1" type="ORF">NM208_g8013</name>
</gene>
<keyword evidence="2" id="KW-1185">Reference proteome</keyword>